<evidence type="ECO:0000313" key="2">
    <source>
        <dbReference type="Proteomes" id="UP001214113"/>
    </source>
</evidence>
<comment type="caution">
    <text evidence="1">The sequence shown here is derived from an EMBL/GenBank/DDBJ whole genome shotgun (WGS) entry which is preliminary data.</text>
</comment>
<evidence type="ECO:0008006" key="3">
    <source>
        <dbReference type="Google" id="ProtNLM"/>
    </source>
</evidence>
<dbReference type="RefSeq" id="WP_073349578.1">
    <property type="nucleotide sequence ID" value="NZ_JAQNSB010000026.1"/>
</dbReference>
<dbReference type="EMBL" id="JAQNSB010000026">
    <property type="protein sequence ID" value="MDC1856254.1"/>
    <property type="molecule type" value="Genomic_DNA"/>
</dbReference>
<dbReference type="InterPro" id="IPR024072">
    <property type="entry name" value="DHFR-like_dom_sf"/>
</dbReference>
<dbReference type="Gene3D" id="3.40.430.10">
    <property type="entry name" value="Dihydrofolate Reductase, subunit A"/>
    <property type="match status" value="1"/>
</dbReference>
<accession>A0AAW6GF23</accession>
<dbReference type="SUPFAM" id="SSF53597">
    <property type="entry name" value="Dihydrofolate reductase-like"/>
    <property type="match status" value="1"/>
</dbReference>
<dbReference type="AlphaFoldDB" id="A0AAW6GF23"/>
<evidence type="ECO:0000313" key="1">
    <source>
        <dbReference type="EMBL" id="MDC1856254.1"/>
    </source>
</evidence>
<proteinExistence type="predicted"/>
<name>A0AAW6GF23_BACUN</name>
<protein>
    <recommendedName>
        <fullName evidence="3">Bifunctional deaminase-reductase domain protein</fullName>
    </recommendedName>
</protein>
<dbReference type="Proteomes" id="UP001214113">
    <property type="component" value="Unassembled WGS sequence"/>
</dbReference>
<sequence length="138" mass="16113">MATIQIITAVTLDGYLPDKDEELLQWIRTERQGFPFWHERSTFTLFPGYPMLDLICEKDEKDASFIYTAEIYGKESLGLLHGLTIYHLIDEIVIYILPLTYGKGIACLQQLPANRWELHRSKTFKNGITRIIYRKSSR</sequence>
<reference evidence="1" key="1">
    <citation type="submission" date="2022-10" db="EMBL/GenBank/DDBJ databases">
        <title>Human gut microbiome strain richness.</title>
        <authorList>
            <person name="Chen-Liaw A."/>
        </authorList>
    </citation>
    <scope>NUCLEOTIDE SEQUENCE</scope>
    <source>
        <strain evidence="1">BSD2780061687st1_G10_BSD2780061687b_171204</strain>
    </source>
</reference>
<gene>
    <name evidence="1" type="ORF">POZ22_15910</name>
</gene>
<organism evidence="1 2">
    <name type="scientific">Bacteroides uniformis</name>
    <dbReference type="NCBI Taxonomy" id="820"/>
    <lineage>
        <taxon>Bacteria</taxon>
        <taxon>Pseudomonadati</taxon>
        <taxon>Bacteroidota</taxon>
        <taxon>Bacteroidia</taxon>
        <taxon>Bacteroidales</taxon>
        <taxon>Bacteroidaceae</taxon>
        <taxon>Bacteroides</taxon>
    </lineage>
</organism>